<protein>
    <submittedName>
        <fullName evidence="1">Uncharacterized protein</fullName>
    </submittedName>
</protein>
<sequence>MYKEKIGNRKRSQKRILEKTNFSGTRAGYQNHVLGAANDVSGAVVRYVGGVSRVVPPIGRNLLPRALLIVIVAAHVAVASQKQLSLGASGHDLTLVINDQQLHVIHHVSDVLDALGGRVIESGHRHHRRHLCTALEDREIAHAEFVDESIAEGEGARSTSDVACIERVDIESPLLDLLQMLQNVDEHRGSAVERRTMLLRHNLECLERIEASVGEYGSLLVGEGVEDAHRAAEAVVERIGNADDVVPVVVHEAEALEVRVVQQIVVGERRSLRVACCATRVLYVDGVIDVNPLLDRLQSILRCRANAQHQILVLPGSLHVVVLAEHHDVLEIGEIPALDVATARLGRSEIGDDLLECTVVVALLVGARRDQAANRHLLEGEAQLLRLVRWIDVDLDESSNGRSHLARHPLVVVRAPDAHDLTGFQSQLEQGAREAARVTVRLRV</sequence>
<evidence type="ECO:0000313" key="2">
    <source>
        <dbReference type="Proteomes" id="UP001328107"/>
    </source>
</evidence>
<dbReference type="Proteomes" id="UP001328107">
    <property type="component" value="Unassembled WGS sequence"/>
</dbReference>
<gene>
    <name evidence="1" type="ORF">PMAYCL1PPCAC_05029</name>
</gene>
<keyword evidence="2" id="KW-1185">Reference proteome</keyword>
<name>A0AAN5CAG6_9BILA</name>
<reference evidence="2" key="1">
    <citation type="submission" date="2022-10" db="EMBL/GenBank/DDBJ databases">
        <title>Genome assembly of Pristionchus species.</title>
        <authorList>
            <person name="Yoshida K."/>
            <person name="Sommer R.J."/>
        </authorList>
    </citation>
    <scope>NUCLEOTIDE SEQUENCE [LARGE SCALE GENOMIC DNA]</scope>
    <source>
        <strain evidence="2">RS5460</strain>
    </source>
</reference>
<proteinExistence type="predicted"/>
<comment type="caution">
    <text evidence="1">The sequence shown here is derived from an EMBL/GenBank/DDBJ whole genome shotgun (WGS) entry which is preliminary data.</text>
</comment>
<evidence type="ECO:0000313" key="1">
    <source>
        <dbReference type="EMBL" id="GMR34834.1"/>
    </source>
</evidence>
<accession>A0AAN5CAG6</accession>
<dbReference type="AlphaFoldDB" id="A0AAN5CAG6"/>
<dbReference type="EMBL" id="BTRK01000002">
    <property type="protein sequence ID" value="GMR34834.1"/>
    <property type="molecule type" value="Genomic_DNA"/>
</dbReference>
<organism evidence="1 2">
    <name type="scientific">Pristionchus mayeri</name>
    <dbReference type="NCBI Taxonomy" id="1317129"/>
    <lineage>
        <taxon>Eukaryota</taxon>
        <taxon>Metazoa</taxon>
        <taxon>Ecdysozoa</taxon>
        <taxon>Nematoda</taxon>
        <taxon>Chromadorea</taxon>
        <taxon>Rhabditida</taxon>
        <taxon>Rhabditina</taxon>
        <taxon>Diplogasteromorpha</taxon>
        <taxon>Diplogasteroidea</taxon>
        <taxon>Neodiplogasteridae</taxon>
        <taxon>Pristionchus</taxon>
    </lineage>
</organism>